<evidence type="ECO:0000256" key="1">
    <source>
        <dbReference type="SAM" id="SignalP"/>
    </source>
</evidence>
<name>A0A9W9DFN0_9AGAR</name>
<feature type="signal peptide" evidence="1">
    <location>
        <begin position="1"/>
        <end position="22"/>
    </location>
</feature>
<reference evidence="2" key="1">
    <citation type="submission" date="2022-08" db="EMBL/GenBank/DDBJ databases">
        <authorList>
            <consortium name="DOE Joint Genome Institute"/>
            <person name="Min B."/>
            <person name="Riley R."/>
            <person name="Sierra-Patev S."/>
            <person name="Naranjo-Ortiz M."/>
            <person name="Looney B."/>
            <person name="Konkel Z."/>
            <person name="Slot J.C."/>
            <person name="Sakamoto Y."/>
            <person name="Steenwyk J.L."/>
            <person name="Rokas A."/>
            <person name="Carro J."/>
            <person name="Camarero S."/>
            <person name="Ferreira P."/>
            <person name="Molpeceres G."/>
            <person name="Ruiz-Duenas F.J."/>
            <person name="Serrano A."/>
            <person name="Henrissat B."/>
            <person name="Drula E."/>
            <person name="Hughes K.W."/>
            <person name="Mata J.L."/>
            <person name="Ishikawa N.K."/>
            <person name="Vargas-Isla R."/>
            <person name="Ushijima S."/>
            <person name="Smith C.A."/>
            <person name="Ahrendt S."/>
            <person name="Andreopoulos W."/>
            <person name="He G."/>
            <person name="Labutti K."/>
            <person name="Lipzen A."/>
            <person name="Ng V."/>
            <person name="Sandor L."/>
            <person name="Barry K."/>
            <person name="Martinez A.T."/>
            <person name="Xiao Y."/>
            <person name="Gibbons J.G."/>
            <person name="Terashima K."/>
            <person name="Hibbett D.S."/>
            <person name="Grigoriev I.V."/>
        </authorList>
    </citation>
    <scope>NUCLEOTIDE SEQUENCE</scope>
    <source>
        <strain evidence="2">Sp2 HRB7682 ss15</strain>
    </source>
</reference>
<comment type="caution">
    <text evidence="2">The sequence shown here is derived from an EMBL/GenBank/DDBJ whole genome shotgun (WGS) entry which is preliminary data.</text>
</comment>
<evidence type="ECO:0000313" key="3">
    <source>
        <dbReference type="Proteomes" id="UP001150238"/>
    </source>
</evidence>
<reference evidence="2" key="2">
    <citation type="journal article" date="2023" name="Proc. Natl. Acad. Sci. U.S.A.">
        <title>A global phylogenomic analysis of the shiitake genus Lentinula.</title>
        <authorList>
            <person name="Sierra-Patev S."/>
            <person name="Min B."/>
            <person name="Naranjo-Ortiz M."/>
            <person name="Looney B."/>
            <person name="Konkel Z."/>
            <person name="Slot J.C."/>
            <person name="Sakamoto Y."/>
            <person name="Steenwyk J.L."/>
            <person name="Rokas A."/>
            <person name="Carro J."/>
            <person name="Camarero S."/>
            <person name="Ferreira P."/>
            <person name="Molpeceres G."/>
            <person name="Ruiz-Duenas F.J."/>
            <person name="Serrano A."/>
            <person name="Henrissat B."/>
            <person name="Drula E."/>
            <person name="Hughes K.W."/>
            <person name="Mata J.L."/>
            <person name="Ishikawa N.K."/>
            <person name="Vargas-Isla R."/>
            <person name="Ushijima S."/>
            <person name="Smith C.A."/>
            <person name="Donoghue J."/>
            <person name="Ahrendt S."/>
            <person name="Andreopoulos W."/>
            <person name="He G."/>
            <person name="LaButti K."/>
            <person name="Lipzen A."/>
            <person name="Ng V."/>
            <person name="Riley R."/>
            <person name="Sandor L."/>
            <person name="Barry K."/>
            <person name="Martinez A.T."/>
            <person name="Xiao Y."/>
            <person name="Gibbons J.G."/>
            <person name="Terashima K."/>
            <person name="Grigoriev I.V."/>
            <person name="Hibbett D."/>
        </authorList>
    </citation>
    <scope>NUCLEOTIDE SEQUENCE</scope>
    <source>
        <strain evidence="2">Sp2 HRB7682 ss15</strain>
    </source>
</reference>
<dbReference type="Proteomes" id="UP001150238">
    <property type="component" value="Unassembled WGS sequence"/>
</dbReference>
<dbReference type="AlphaFoldDB" id="A0A9W9DFN0"/>
<accession>A0A9W9DFN0</accession>
<evidence type="ECO:0000313" key="2">
    <source>
        <dbReference type="EMBL" id="KAJ4466841.1"/>
    </source>
</evidence>
<sequence>MRCDVVWAYFALSLCFVSVVYAAPHFNARASSDEASGSRLPKRTHSNADIQSKSPDVHVSFIVKGALRGVLNNRQTLNQHDQGRIEMLIKRAANKKWGWTEDKIGNLKFIYPDDRIHFNGPLIFRFLFKGPFLDCELENCLGEATFPGSTEEQPTVSGFIYTMTQNGKKKIRKFTILTLIDNQASVAHFESMYCYDGLAYSRR</sequence>
<feature type="chain" id="PRO_5040792332" evidence="1">
    <location>
        <begin position="23"/>
        <end position="203"/>
    </location>
</feature>
<proteinExistence type="predicted"/>
<protein>
    <submittedName>
        <fullName evidence="2">Uncharacterized protein</fullName>
    </submittedName>
</protein>
<organism evidence="2 3">
    <name type="scientific">Lentinula lateritia</name>
    <dbReference type="NCBI Taxonomy" id="40482"/>
    <lineage>
        <taxon>Eukaryota</taxon>
        <taxon>Fungi</taxon>
        <taxon>Dikarya</taxon>
        <taxon>Basidiomycota</taxon>
        <taxon>Agaricomycotina</taxon>
        <taxon>Agaricomycetes</taxon>
        <taxon>Agaricomycetidae</taxon>
        <taxon>Agaricales</taxon>
        <taxon>Marasmiineae</taxon>
        <taxon>Omphalotaceae</taxon>
        <taxon>Lentinula</taxon>
    </lineage>
</organism>
<gene>
    <name evidence="2" type="ORF">C8J55DRAFT_526498</name>
</gene>
<dbReference type="EMBL" id="JANVFS010000043">
    <property type="protein sequence ID" value="KAJ4466841.1"/>
    <property type="molecule type" value="Genomic_DNA"/>
</dbReference>
<keyword evidence="1" id="KW-0732">Signal</keyword>